<dbReference type="Proteomes" id="UP000184499">
    <property type="component" value="Unassembled WGS sequence"/>
</dbReference>
<comment type="similarity">
    <text evidence="2">Belongs to the proline racemase family.</text>
</comment>
<dbReference type="PANTHER" id="PTHR33442">
    <property type="entry name" value="TRANS-3-HYDROXY-L-PROLINE DEHYDRATASE"/>
    <property type="match status" value="1"/>
</dbReference>
<dbReference type="GeneID" id="93570241"/>
<dbReference type="EMBL" id="KV878684">
    <property type="protein sequence ID" value="OJJ72081.1"/>
    <property type="molecule type" value="Genomic_DNA"/>
</dbReference>
<dbReference type="Gene3D" id="3.10.310.10">
    <property type="entry name" value="Diaminopimelate Epimerase, Chain A, domain 1"/>
    <property type="match status" value="1"/>
</dbReference>
<feature type="non-terminal residue" evidence="4">
    <location>
        <position position="1"/>
    </location>
</feature>
<dbReference type="PANTHER" id="PTHR33442:SF1">
    <property type="entry name" value="TRANS-3-HYDROXY-L-PROLINE DEHYDRATASE"/>
    <property type="match status" value="1"/>
</dbReference>
<comment type="catalytic activity">
    <reaction evidence="1">
        <text>trans-3-hydroxy-L-proline = 1-pyrroline-2-carboxylate + H2O</text>
        <dbReference type="Rhea" id="RHEA:10320"/>
        <dbReference type="ChEBI" id="CHEBI:15377"/>
        <dbReference type="ChEBI" id="CHEBI:39785"/>
        <dbReference type="ChEBI" id="CHEBI:57938"/>
        <dbReference type="EC" id="4.2.1.77"/>
    </reaction>
</comment>
<evidence type="ECO:0000256" key="1">
    <source>
        <dbReference type="ARBA" id="ARBA00001148"/>
    </source>
</evidence>
<evidence type="ECO:0000256" key="3">
    <source>
        <dbReference type="ARBA" id="ARBA00013105"/>
    </source>
</evidence>
<dbReference type="RefSeq" id="XP_067479329.1">
    <property type="nucleotide sequence ID" value="XM_067617753.1"/>
</dbReference>
<dbReference type="GO" id="GO:0050346">
    <property type="term" value="F:trans-L-3-hydroxyproline dehydratase activity"/>
    <property type="evidence" value="ECO:0007669"/>
    <property type="project" value="UniProtKB-EC"/>
</dbReference>
<dbReference type="EC" id="4.2.1.77" evidence="3"/>
<dbReference type="InterPro" id="IPR008794">
    <property type="entry name" value="Pro_racemase_fam"/>
</dbReference>
<organism evidence="4 5">
    <name type="scientific">Aspergillus brasiliensis (strain CBS 101740 / IMI 381727 / IBT 21946)</name>
    <dbReference type="NCBI Taxonomy" id="767769"/>
    <lineage>
        <taxon>Eukaryota</taxon>
        <taxon>Fungi</taxon>
        <taxon>Dikarya</taxon>
        <taxon>Ascomycota</taxon>
        <taxon>Pezizomycotina</taxon>
        <taxon>Eurotiomycetes</taxon>
        <taxon>Eurotiomycetidae</taxon>
        <taxon>Eurotiales</taxon>
        <taxon>Aspergillaceae</taxon>
        <taxon>Aspergillus</taxon>
        <taxon>Aspergillus subgen. Circumdati</taxon>
    </lineage>
</organism>
<evidence type="ECO:0000313" key="5">
    <source>
        <dbReference type="Proteomes" id="UP000184499"/>
    </source>
</evidence>
<evidence type="ECO:0000256" key="2">
    <source>
        <dbReference type="ARBA" id="ARBA00007529"/>
    </source>
</evidence>
<reference evidence="5" key="1">
    <citation type="journal article" date="2017" name="Genome Biol.">
        <title>Comparative genomics reveals high biological diversity and specific adaptations in the industrially and medically important fungal genus Aspergillus.</title>
        <authorList>
            <person name="de Vries R.P."/>
            <person name="Riley R."/>
            <person name="Wiebenga A."/>
            <person name="Aguilar-Osorio G."/>
            <person name="Amillis S."/>
            <person name="Uchima C.A."/>
            <person name="Anderluh G."/>
            <person name="Asadollahi M."/>
            <person name="Askin M."/>
            <person name="Barry K."/>
            <person name="Battaglia E."/>
            <person name="Bayram O."/>
            <person name="Benocci T."/>
            <person name="Braus-Stromeyer S.A."/>
            <person name="Caldana C."/>
            <person name="Canovas D."/>
            <person name="Cerqueira G.C."/>
            <person name="Chen F."/>
            <person name="Chen W."/>
            <person name="Choi C."/>
            <person name="Clum A."/>
            <person name="Dos Santos R.A."/>
            <person name="Damasio A.R."/>
            <person name="Diallinas G."/>
            <person name="Emri T."/>
            <person name="Fekete E."/>
            <person name="Flipphi M."/>
            <person name="Freyberg S."/>
            <person name="Gallo A."/>
            <person name="Gournas C."/>
            <person name="Habgood R."/>
            <person name="Hainaut M."/>
            <person name="Harispe M.L."/>
            <person name="Henrissat B."/>
            <person name="Hilden K.S."/>
            <person name="Hope R."/>
            <person name="Hossain A."/>
            <person name="Karabika E."/>
            <person name="Karaffa L."/>
            <person name="Karanyi Z."/>
            <person name="Krasevec N."/>
            <person name="Kuo A."/>
            <person name="Kusch H."/>
            <person name="LaButti K."/>
            <person name="Lagendijk E.L."/>
            <person name="Lapidus A."/>
            <person name="Levasseur A."/>
            <person name="Lindquist E."/>
            <person name="Lipzen A."/>
            <person name="Logrieco A.F."/>
            <person name="MacCabe A."/>
            <person name="Maekelae M.R."/>
            <person name="Malavazi I."/>
            <person name="Melin P."/>
            <person name="Meyer V."/>
            <person name="Mielnichuk N."/>
            <person name="Miskei M."/>
            <person name="Molnar A.P."/>
            <person name="Mule G."/>
            <person name="Ngan C.Y."/>
            <person name="Orejas M."/>
            <person name="Orosz E."/>
            <person name="Ouedraogo J.P."/>
            <person name="Overkamp K.M."/>
            <person name="Park H.-S."/>
            <person name="Perrone G."/>
            <person name="Piumi F."/>
            <person name="Punt P.J."/>
            <person name="Ram A.F."/>
            <person name="Ramon A."/>
            <person name="Rauscher S."/>
            <person name="Record E."/>
            <person name="Riano-Pachon D.M."/>
            <person name="Robert V."/>
            <person name="Roehrig J."/>
            <person name="Ruller R."/>
            <person name="Salamov A."/>
            <person name="Salih N.S."/>
            <person name="Samson R.A."/>
            <person name="Sandor E."/>
            <person name="Sanguinetti M."/>
            <person name="Schuetze T."/>
            <person name="Sepcic K."/>
            <person name="Shelest E."/>
            <person name="Sherlock G."/>
            <person name="Sophianopoulou V."/>
            <person name="Squina F.M."/>
            <person name="Sun H."/>
            <person name="Susca A."/>
            <person name="Todd R.B."/>
            <person name="Tsang A."/>
            <person name="Unkles S.E."/>
            <person name="van de Wiele N."/>
            <person name="van Rossen-Uffink D."/>
            <person name="Oliveira J.V."/>
            <person name="Vesth T.C."/>
            <person name="Visser J."/>
            <person name="Yu J.-H."/>
            <person name="Zhou M."/>
            <person name="Andersen M.R."/>
            <person name="Archer D.B."/>
            <person name="Baker S.E."/>
            <person name="Benoit I."/>
            <person name="Brakhage A.A."/>
            <person name="Braus G.H."/>
            <person name="Fischer R."/>
            <person name="Frisvad J.C."/>
            <person name="Goldman G.H."/>
            <person name="Houbraken J."/>
            <person name="Oakley B."/>
            <person name="Pocsi I."/>
            <person name="Scazzocchio C."/>
            <person name="Seiboth B."/>
            <person name="vanKuyk P.A."/>
            <person name="Wortman J."/>
            <person name="Dyer P.S."/>
            <person name="Grigoriev I.V."/>
        </authorList>
    </citation>
    <scope>NUCLEOTIDE SEQUENCE [LARGE SCALE GENOMIC DNA]</scope>
    <source>
        <strain evidence="5">CBS 101740 / IMI 381727 / IBT 21946</strain>
    </source>
</reference>
<dbReference type="SUPFAM" id="SSF54506">
    <property type="entry name" value="Diaminopimelate epimerase-like"/>
    <property type="match status" value="1"/>
</dbReference>
<name>A0A1L9UK73_ASPBC</name>
<dbReference type="VEuPathDB" id="FungiDB:ASPBRDRAFT_125023"/>
<gene>
    <name evidence="4" type="ORF">ASPBRDRAFT_125023</name>
</gene>
<protein>
    <recommendedName>
        <fullName evidence="3">trans-L-3-hydroxyproline dehydratase</fullName>
        <ecNumber evidence="3">4.2.1.77</ecNumber>
    </recommendedName>
</protein>
<sequence>EELPAMPEGNTIATVTVLLETSMILMTEPVIKIVLDPSAGLVPVTANCQSGKCKAVVFDNVPSFVFTLRSTSLDWRPSRKILYGGMIYGIVDATALLGSFCSSR</sequence>
<evidence type="ECO:0000313" key="4">
    <source>
        <dbReference type="EMBL" id="OJJ72081.1"/>
    </source>
</evidence>
<dbReference type="AlphaFoldDB" id="A0A1L9UK73"/>
<keyword evidence="5" id="KW-1185">Reference proteome</keyword>
<dbReference type="Pfam" id="PF05544">
    <property type="entry name" value="Pro_racemase"/>
    <property type="match status" value="1"/>
</dbReference>
<proteinExistence type="inferred from homology"/>
<dbReference type="STRING" id="767769.A0A1L9UK73"/>
<dbReference type="OrthoDB" id="6409228at2759"/>
<accession>A0A1L9UK73</accession>